<dbReference type="AlphaFoldDB" id="A0ABD6BQN9"/>
<dbReference type="PRINTS" id="PR01185">
    <property type="entry name" value="INTEGRINA"/>
</dbReference>
<keyword evidence="1" id="KW-0732">Signal</keyword>
<dbReference type="PANTHER" id="PTHR23221:SF7">
    <property type="entry name" value="PHOSPHATIDYLINOSITOL-GLYCAN-SPECIFIC PHOSPHOLIPASE D"/>
    <property type="match status" value="1"/>
</dbReference>
<dbReference type="InterPro" id="IPR013519">
    <property type="entry name" value="Int_alpha_beta-p"/>
</dbReference>
<evidence type="ECO:0000313" key="8">
    <source>
        <dbReference type="Proteomes" id="UP001597139"/>
    </source>
</evidence>
<dbReference type="InterPro" id="IPR000413">
    <property type="entry name" value="Integrin_alpha"/>
</dbReference>
<protein>
    <submittedName>
        <fullName evidence="7">Integrin alpha</fullName>
    </submittedName>
</protein>
<reference evidence="7 8" key="1">
    <citation type="journal article" date="2019" name="Int. J. Syst. Evol. Microbiol.">
        <title>The Global Catalogue of Microorganisms (GCM) 10K type strain sequencing project: providing services to taxonomists for standard genome sequencing and annotation.</title>
        <authorList>
            <consortium name="The Broad Institute Genomics Platform"/>
            <consortium name="The Broad Institute Genome Sequencing Center for Infectious Disease"/>
            <person name="Wu L."/>
            <person name="Ma J."/>
        </authorList>
    </citation>
    <scope>NUCLEOTIDE SEQUENCE [LARGE SCALE GENOMIC DNA]</scope>
    <source>
        <strain evidence="7 8">CGMCC 1.12859</strain>
    </source>
</reference>
<evidence type="ECO:0000256" key="2">
    <source>
        <dbReference type="ARBA" id="ARBA00022737"/>
    </source>
</evidence>
<dbReference type="PROSITE" id="PS51470">
    <property type="entry name" value="FG_GAP"/>
    <property type="match status" value="7"/>
</dbReference>
<evidence type="ECO:0000256" key="5">
    <source>
        <dbReference type="SAM" id="MobiDB-lite"/>
    </source>
</evidence>
<dbReference type="GO" id="GO:0007229">
    <property type="term" value="P:integrin-mediated signaling pathway"/>
    <property type="evidence" value="ECO:0007669"/>
    <property type="project" value="UniProtKB-KW"/>
</dbReference>
<dbReference type="InterPro" id="IPR013517">
    <property type="entry name" value="FG-GAP"/>
</dbReference>
<keyword evidence="6" id="KW-0472">Membrane</keyword>
<feature type="transmembrane region" description="Helical" evidence="6">
    <location>
        <begin position="16"/>
        <end position="36"/>
    </location>
</feature>
<dbReference type="Pfam" id="PF01839">
    <property type="entry name" value="FG-GAP"/>
    <property type="match status" value="5"/>
</dbReference>
<keyword evidence="4" id="KW-0325">Glycoprotein</keyword>
<evidence type="ECO:0000256" key="3">
    <source>
        <dbReference type="ARBA" id="ARBA00022801"/>
    </source>
</evidence>
<dbReference type="RefSeq" id="WP_379821835.1">
    <property type="nucleotide sequence ID" value="NZ_JBHUCZ010000004.1"/>
</dbReference>
<keyword evidence="2" id="KW-0677">Repeat</keyword>
<keyword evidence="6" id="KW-0812">Transmembrane</keyword>
<dbReference type="EMBL" id="JBHUCZ010000004">
    <property type="protein sequence ID" value="MFD1567449.1"/>
    <property type="molecule type" value="Genomic_DNA"/>
</dbReference>
<dbReference type="Proteomes" id="UP001597139">
    <property type="component" value="Unassembled WGS sequence"/>
</dbReference>
<dbReference type="GO" id="GO:0016787">
    <property type="term" value="F:hydrolase activity"/>
    <property type="evidence" value="ECO:0007669"/>
    <property type="project" value="UniProtKB-KW"/>
</dbReference>
<feature type="compositionally biased region" description="Low complexity" evidence="5">
    <location>
        <begin position="514"/>
        <end position="529"/>
    </location>
</feature>
<dbReference type="Gene3D" id="2.130.10.130">
    <property type="entry name" value="Integrin alpha, N-terminal"/>
    <property type="match status" value="3"/>
</dbReference>
<evidence type="ECO:0000256" key="6">
    <source>
        <dbReference type="SAM" id="Phobius"/>
    </source>
</evidence>
<accession>A0ABD6BQN9</accession>
<keyword evidence="6" id="KW-1133">Transmembrane helix</keyword>
<dbReference type="SMART" id="SM00191">
    <property type="entry name" value="Int_alpha"/>
    <property type="match status" value="7"/>
</dbReference>
<dbReference type="InterPro" id="IPR028994">
    <property type="entry name" value="Integrin_alpha_N"/>
</dbReference>
<organism evidence="7 8">
    <name type="scientific">Halolamina litorea</name>
    <dbReference type="NCBI Taxonomy" id="1515593"/>
    <lineage>
        <taxon>Archaea</taxon>
        <taxon>Methanobacteriati</taxon>
        <taxon>Methanobacteriota</taxon>
        <taxon>Stenosarchaea group</taxon>
        <taxon>Halobacteria</taxon>
        <taxon>Halobacteriales</taxon>
        <taxon>Haloferacaceae</taxon>
    </lineage>
</organism>
<feature type="region of interest" description="Disordered" evidence="5">
    <location>
        <begin position="440"/>
        <end position="464"/>
    </location>
</feature>
<keyword evidence="7" id="KW-0401">Integrin</keyword>
<keyword evidence="3" id="KW-0378">Hydrolase</keyword>
<evidence type="ECO:0000256" key="1">
    <source>
        <dbReference type="ARBA" id="ARBA00022729"/>
    </source>
</evidence>
<evidence type="ECO:0000313" key="7">
    <source>
        <dbReference type="EMBL" id="MFD1567449.1"/>
    </source>
</evidence>
<evidence type="ECO:0000256" key="4">
    <source>
        <dbReference type="ARBA" id="ARBA00023180"/>
    </source>
</evidence>
<dbReference type="SUPFAM" id="SSF69318">
    <property type="entry name" value="Integrin alpha N-terminal domain"/>
    <property type="match status" value="3"/>
</dbReference>
<name>A0ABD6BQN9_9EURY</name>
<proteinExistence type="predicted"/>
<dbReference type="PANTHER" id="PTHR23221">
    <property type="entry name" value="GLYCOSYLPHOSPHATIDYLINOSITOL PHOSPHOLIPASE D"/>
    <property type="match status" value="1"/>
</dbReference>
<sequence>MATDPERSTPGWRENWLTVAVVAVLVTSAMGVGIVAGGESAELTPTTEVNPAIALTGAGSLADADTKLTGAGTNDDFGAALTHGDVNGDGIEDVLVGAPRNNTPNGNGSGAVYVFYGPVVDREIDAESANATLYGVEGGDGAGYSLAAGDVDDDGTDDIVVGAPFEETGADDAGAVYVVYGGSLENRSLADANHTFYGESYGDHAGRSVATVNRTDGDDVLVGASGNDIAAEDAGAVYVISGADPGTLNLTNATPTLTGEGPGDRAGWSLDGIGDFDGDGSNDFVVGAPNNSSTAADAGAAYVITANVSGTESLSNATLKLAGENASDRAGWAAAEAGDVDDDGYVDVVIGAPFADATGNDSGIAYVVYGDDDTTGTANLSAVGTVIAGEEAGDYTGYSVSSAGSGDVTCDDYADVLVGAPGANTTAEDAGAVYLLAGGEDREDERSLSDADGTFVGEGEGDHAGYAVSDAMDATGDGDEDVLVGAPGNDTAAGNDSGAAYLLAGDCPEPTPTPTETATPTPTETATPKPELEDLDVAKKCADGDGEVTITNPNDVRVVLTFDDEEYHLAPEGKSGD</sequence>
<keyword evidence="8" id="KW-1185">Reference proteome</keyword>
<feature type="non-terminal residue" evidence="7">
    <location>
        <position position="577"/>
    </location>
</feature>
<feature type="region of interest" description="Disordered" evidence="5">
    <location>
        <begin position="506"/>
        <end position="530"/>
    </location>
</feature>
<comment type="caution">
    <text evidence="7">The sequence shown here is derived from an EMBL/GenBank/DDBJ whole genome shotgun (WGS) entry which is preliminary data.</text>
</comment>
<gene>
    <name evidence="7" type="ORF">ACFSAU_08080</name>
</gene>